<sequence>MELEELKLKWKVLSERLDREQVIRRQDMERMLRGRVGSYLHYVQLMLLLGVAVVPLCVAIGKFRGVSGIFIWWVVAGYLLCLLPSFFSLWLLLRVSRCDADIVECEHRMTRYAAFAGAYYIFQYVVVILFVAGMLLYAAGYYTAHGMWWTVAALLSLTAVACIVITHHEWGRIRDLQRRIRELREFDEA</sequence>
<dbReference type="EMBL" id="JANGBQ010000003">
    <property type="protein sequence ID" value="MCQ5081757.1"/>
    <property type="molecule type" value="Genomic_DNA"/>
</dbReference>
<dbReference type="AlphaFoldDB" id="A0A9P4DNK9"/>
<keyword evidence="1" id="KW-0472">Membrane</keyword>
<reference evidence="2 4" key="1">
    <citation type="journal article" date="2019" name="Nat. Med.">
        <title>A library of human gut bacterial isolates paired with longitudinal multiomics data enables mechanistic microbiome research.</title>
        <authorList>
            <person name="Poyet M."/>
            <person name="Groussin M."/>
            <person name="Gibbons S.M."/>
            <person name="Avila-Pacheco J."/>
            <person name="Jiang X."/>
            <person name="Kearney S.M."/>
            <person name="Perrotta A.R."/>
            <person name="Berdy B."/>
            <person name="Zhao S."/>
            <person name="Lieberman T.D."/>
            <person name="Swanson P.K."/>
            <person name="Smith M."/>
            <person name="Roesemann S."/>
            <person name="Alexander J.E."/>
            <person name="Rich S.A."/>
            <person name="Livny J."/>
            <person name="Vlamakis H."/>
            <person name="Clish C."/>
            <person name="Bullock K."/>
            <person name="Deik A."/>
            <person name="Scott J."/>
            <person name="Pierce K.A."/>
            <person name="Xavier R.J."/>
            <person name="Alm E.J."/>
        </authorList>
    </citation>
    <scope>NUCLEOTIDE SEQUENCE [LARGE SCALE GENOMIC DNA]</scope>
    <source>
        <strain evidence="2 4">BIOML-A204</strain>
    </source>
</reference>
<protein>
    <submittedName>
        <fullName evidence="2">Uncharacterized protein</fullName>
    </submittedName>
</protein>
<dbReference type="RefSeq" id="WP_022332215.1">
    <property type="nucleotide sequence ID" value="NZ_DAWDUM010000009.1"/>
</dbReference>
<feature type="transmembrane region" description="Helical" evidence="1">
    <location>
        <begin position="114"/>
        <end position="140"/>
    </location>
</feature>
<gene>
    <name evidence="2" type="ORF">F2S36_09970</name>
    <name evidence="3" type="ORF">NE651_02500</name>
</gene>
<organism evidence="2 4">
    <name type="scientific">Alistipes onderdonkii</name>
    <dbReference type="NCBI Taxonomy" id="328813"/>
    <lineage>
        <taxon>Bacteria</taxon>
        <taxon>Pseudomonadati</taxon>
        <taxon>Bacteroidota</taxon>
        <taxon>Bacteroidia</taxon>
        <taxon>Bacteroidales</taxon>
        <taxon>Rikenellaceae</taxon>
        <taxon>Alistipes</taxon>
    </lineage>
</organism>
<feature type="transmembrane region" description="Helical" evidence="1">
    <location>
        <begin position="39"/>
        <end position="63"/>
    </location>
</feature>
<accession>A0A9P4DNK9</accession>
<reference evidence="3" key="2">
    <citation type="submission" date="2022-06" db="EMBL/GenBank/DDBJ databases">
        <title>Isolation of gut microbiota from human fecal samples.</title>
        <authorList>
            <person name="Pamer E.G."/>
            <person name="Barat B."/>
            <person name="Waligurski E."/>
            <person name="Medina S."/>
            <person name="Paddock L."/>
            <person name="Mostad J."/>
        </authorList>
    </citation>
    <scope>NUCLEOTIDE SEQUENCE</scope>
    <source>
        <strain evidence="3">DFI.6.22</strain>
    </source>
</reference>
<evidence type="ECO:0000313" key="2">
    <source>
        <dbReference type="EMBL" id="KAA2560431.1"/>
    </source>
</evidence>
<evidence type="ECO:0000313" key="3">
    <source>
        <dbReference type="EMBL" id="MCQ5081757.1"/>
    </source>
</evidence>
<keyword evidence="1" id="KW-1133">Transmembrane helix</keyword>
<comment type="caution">
    <text evidence="2">The sequence shown here is derived from an EMBL/GenBank/DDBJ whole genome shotgun (WGS) entry which is preliminary data.</text>
</comment>
<dbReference type="Proteomes" id="UP000323119">
    <property type="component" value="Unassembled WGS sequence"/>
</dbReference>
<feature type="transmembrane region" description="Helical" evidence="1">
    <location>
        <begin position="146"/>
        <end position="166"/>
    </location>
</feature>
<dbReference type="Proteomes" id="UP001205035">
    <property type="component" value="Unassembled WGS sequence"/>
</dbReference>
<evidence type="ECO:0000313" key="4">
    <source>
        <dbReference type="Proteomes" id="UP000323119"/>
    </source>
</evidence>
<name>A0A9P4DNK9_9BACT</name>
<evidence type="ECO:0000256" key="1">
    <source>
        <dbReference type="SAM" id="Phobius"/>
    </source>
</evidence>
<feature type="transmembrane region" description="Helical" evidence="1">
    <location>
        <begin position="69"/>
        <end position="93"/>
    </location>
</feature>
<proteinExistence type="predicted"/>
<keyword evidence="1" id="KW-0812">Transmembrane</keyword>
<dbReference type="EMBL" id="VVUY01000007">
    <property type="protein sequence ID" value="KAA2560431.1"/>
    <property type="molecule type" value="Genomic_DNA"/>
</dbReference>